<organism evidence="4 6">
    <name type="scientific">Caminibacter mediatlanticus TB-2</name>
    <dbReference type="NCBI Taxonomy" id="391592"/>
    <lineage>
        <taxon>Bacteria</taxon>
        <taxon>Pseudomonadati</taxon>
        <taxon>Campylobacterota</taxon>
        <taxon>Epsilonproteobacteria</taxon>
        <taxon>Nautiliales</taxon>
        <taxon>Nautiliaceae</taxon>
        <taxon>Caminibacter</taxon>
    </lineage>
</organism>
<evidence type="ECO:0000313" key="7">
    <source>
        <dbReference type="Proteomes" id="UP000306825"/>
    </source>
</evidence>
<dbReference type="GO" id="GO:0016151">
    <property type="term" value="F:nickel cation binding"/>
    <property type="evidence" value="ECO:0007669"/>
    <property type="project" value="InterPro"/>
</dbReference>
<dbReference type="Proteomes" id="UP000003288">
    <property type="component" value="Unassembled WGS sequence"/>
</dbReference>
<dbReference type="Gene3D" id="1.10.645.10">
    <property type="entry name" value="Cytochrome-c3 Hydrogenase, chain B"/>
    <property type="match status" value="1"/>
</dbReference>
<dbReference type="GO" id="GO:0051287">
    <property type="term" value="F:NAD binding"/>
    <property type="evidence" value="ECO:0007669"/>
    <property type="project" value="InterPro"/>
</dbReference>
<feature type="binding site" evidence="2">
    <location>
        <position position="48"/>
    </location>
    <ligand>
        <name>Mg(2+)</name>
        <dbReference type="ChEBI" id="CHEBI:18420"/>
    </ligand>
</feature>
<dbReference type="AlphaFoldDB" id="A0AAI9AI60"/>
<accession>A0AAI9AI60</accession>
<reference evidence="4 6" key="1">
    <citation type="journal article" date="2011" name="Stand. Genomic Sci.">
        <title>Draft genome sequence of Caminibacter mediatlanticus strain TB-2, an epsilonproteobacterium isolated from a deep-sea hydrothermal vent.</title>
        <authorList>
            <person name="Giovannelli D."/>
            <person name="Ferriera S."/>
            <person name="Johnson J."/>
            <person name="Kravitz S."/>
            <person name="Perez-Rodriguez I."/>
            <person name="Ricci J."/>
            <person name="O'Brien C."/>
            <person name="Voordeckers J.W."/>
            <person name="Bini E."/>
            <person name="Vetriani C."/>
        </authorList>
    </citation>
    <scope>NUCLEOTIDE SEQUENCE [LARGE SCALE GENOMIC DNA]</scope>
    <source>
        <strain evidence="4 6">TB-2</strain>
    </source>
</reference>
<evidence type="ECO:0000256" key="2">
    <source>
        <dbReference type="PIRSR" id="PIRSR601501-1"/>
    </source>
</evidence>
<keyword evidence="1" id="KW-0560">Oxidoreductase</keyword>
<feature type="binding site" evidence="2">
    <location>
        <position position="360"/>
    </location>
    <ligand>
        <name>Fe cation</name>
        <dbReference type="ChEBI" id="CHEBI:24875"/>
    </ligand>
</feature>
<gene>
    <name evidence="4" type="ORF">CMTB2_07291</name>
    <name evidence="5" type="ORF">FE773_04185</name>
</gene>
<dbReference type="Pfam" id="PF00374">
    <property type="entry name" value="NiFeSe_Hases"/>
    <property type="match status" value="1"/>
</dbReference>
<evidence type="ECO:0000313" key="6">
    <source>
        <dbReference type="Proteomes" id="UP000003288"/>
    </source>
</evidence>
<dbReference type="PANTHER" id="PTHR43485">
    <property type="entry name" value="HYDROGENASE-4 COMPONENT G"/>
    <property type="match status" value="1"/>
</dbReference>
<dbReference type="EMBL" id="ABCJ01000002">
    <property type="protein sequence ID" value="EDM24040.1"/>
    <property type="molecule type" value="Genomic_DNA"/>
</dbReference>
<dbReference type="GO" id="GO:0048038">
    <property type="term" value="F:quinone binding"/>
    <property type="evidence" value="ECO:0007669"/>
    <property type="project" value="InterPro"/>
</dbReference>
<protein>
    <submittedName>
        <fullName evidence="4">Ech hydrogenase, subunit EchE, putative</fullName>
    </submittedName>
    <submittedName>
        <fullName evidence="5">Proton-conducting membrane transporter</fullName>
    </submittedName>
</protein>
<comment type="cofactor">
    <cofactor evidence="2">
        <name>Ni(2+)</name>
        <dbReference type="ChEBI" id="CHEBI:49786"/>
    </cofactor>
</comment>
<dbReference type="InterPro" id="IPR001135">
    <property type="entry name" value="NADH_Q_OxRdtase_suD"/>
</dbReference>
<keyword evidence="2" id="KW-0408">Iron</keyword>
<dbReference type="SUPFAM" id="SSF56762">
    <property type="entry name" value="HydB/Nqo4-like"/>
    <property type="match status" value="1"/>
</dbReference>
<dbReference type="InterPro" id="IPR029014">
    <property type="entry name" value="NiFe-Hase_large"/>
</dbReference>
<dbReference type="InterPro" id="IPR001501">
    <property type="entry name" value="Ni-dep_hyd_lsu"/>
</dbReference>
<feature type="binding site" evidence="2">
    <location>
        <position position="357"/>
    </location>
    <ligand>
        <name>Ni(2+)</name>
        <dbReference type="ChEBI" id="CHEBI:49786"/>
    </ligand>
</feature>
<feature type="binding site" evidence="2">
    <location>
        <position position="71"/>
    </location>
    <ligand>
        <name>Fe cation</name>
        <dbReference type="ChEBI" id="CHEBI:24875"/>
    </ligand>
</feature>
<dbReference type="EMBL" id="CP040463">
    <property type="protein sequence ID" value="QCT94401.1"/>
    <property type="molecule type" value="Genomic_DNA"/>
</dbReference>
<dbReference type="InterPro" id="IPR052197">
    <property type="entry name" value="ComplexI_49kDa-like"/>
</dbReference>
<dbReference type="PANTHER" id="PTHR43485:SF1">
    <property type="entry name" value="FORMATE HYDROGENLYASE SUBUNIT 5-RELATED"/>
    <property type="match status" value="1"/>
</dbReference>
<comment type="cofactor">
    <cofactor evidence="2">
        <name>Fe cation</name>
        <dbReference type="ChEBI" id="CHEBI:24875"/>
    </cofactor>
</comment>
<keyword evidence="2" id="KW-0460">Magnesium</keyword>
<evidence type="ECO:0000259" key="3">
    <source>
        <dbReference type="Pfam" id="PF00346"/>
    </source>
</evidence>
<keyword evidence="7" id="KW-1185">Reference proteome</keyword>
<evidence type="ECO:0000313" key="4">
    <source>
        <dbReference type="EMBL" id="EDM24040.1"/>
    </source>
</evidence>
<dbReference type="RefSeq" id="WP_007474009.1">
    <property type="nucleotide sequence ID" value="NZ_ABCJ01000002.1"/>
</dbReference>
<reference evidence="5 7" key="2">
    <citation type="submission" date="2019-05" db="EMBL/GenBank/DDBJ databases">
        <title>A comparative analysis of the Nautiliaceae.</title>
        <authorList>
            <person name="Grosche A."/>
            <person name="Smedile F."/>
            <person name="Vetriani C."/>
        </authorList>
    </citation>
    <scope>NUCLEOTIDE SEQUENCE [LARGE SCALE GENOMIC DNA]</scope>
    <source>
        <strain evidence="5 7">TB-2</strain>
    </source>
</reference>
<feature type="domain" description="NADH-quinone oxidoreductase subunit D" evidence="3">
    <location>
        <begin position="123"/>
        <end position="287"/>
    </location>
</feature>
<name>A0AAI9AI60_9BACT</name>
<keyword evidence="2" id="KW-0479">Metal-binding</keyword>
<dbReference type="Proteomes" id="UP000306825">
    <property type="component" value="Chromosome"/>
</dbReference>
<feature type="binding site" evidence="2">
    <location>
        <position position="68"/>
    </location>
    <ligand>
        <name>Ni(2+)</name>
        <dbReference type="ChEBI" id="CHEBI:49786"/>
    </ligand>
</feature>
<dbReference type="Pfam" id="PF00346">
    <property type="entry name" value="Complex1_49kDa"/>
    <property type="match status" value="2"/>
</dbReference>
<feature type="binding site" evidence="2">
    <location>
        <position position="71"/>
    </location>
    <ligand>
        <name>Ni(2+)</name>
        <dbReference type="ChEBI" id="CHEBI:49786"/>
    </ligand>
</feature>
<evidence type="ECO:0000313" key="5">
    <source>
        <dbReference type="EMBL" id="QCT94401.1"/>
    </source>
</evidence>
<proteinExistence type="predicted"/>
<feature type="domain" description="NADH-quinone oxidoreductase subunit D" evidence="3">
    <location>
        <begin position="291"/>
        <end position="362"/>
    </location>
</feature>
<sequence length="363" mass="41238">MSGGNKVIVPFGSQHIALPEPVSFLFTTENEVITDVDVDVGYVHRGIEKAAITKFEFTNVAYLLTRICGFCSITHASGYHHGIEKLLGAEVPKRAEYIRMLVTELDRIHSHILANGHVAEVVGYENLFMQSVRYREKAMELLELITGNRIQYDIYKIGGVRKDLTPEIVEEVKKKLTKLKDEMLKIYDFYDTDYTFGLKTKGISYISYDMAKEYNAVGPIARASGVDTDARKEFPYLPYDEIGFEVQTMSEGDVWARNMVRQKEVLHSIDLCLRIVDNLPEGEISTKVKGRPKGEVYVRIEAPRGECFYYIKGNGTKILERVRIRVPTYANIPVLRELFVGEKYSDAQAIVLSFDPCMSCTAR</sequence>
<keyword evidence="2" id="KW-0533">Nickel</keyword>
<dbReference type="GO" id="GO:0016651">
    <property type="term" value="F:oxidoreductase activity, acting on NAD(P)H"/>
    <property type="evidence" value="ECO:0007669"/>
    <property type="project" value="InterPro"/>
</dbReference>
<evidence type="ECO:0000256" key="1">
    <source>
        <dbReference type="ARBA" id="ARBA00023002"/>
    </source>
</evidence>
<feature type="binding site" evidence="2">
    <location>
        <position position="324"/>
    </location>
    <ligand>
        <name>Mg(2+)</name>
        <dbReference type="ChEBI" id="CHEBI:18420"/>
    </ligand>
</feature>